<evidence type="ECO:0000313" key="9">
    <source>
        <dbReference type="Proteomes" id="UP000583266"/>
    </source>
</evidence>
<feature type="transmembrane region" description="Helical" evidence="6">
    <location>
        <begin position="180"/>
        <end position="200"/>
    </location>
</feature>
<evidence type="ECO:0000256" key="6">
    <source>
        <dbReference type="SAM" id="Phobius"/>
    </source>
</evidence>
<dbReference type="GO" id="GO:0140359">
    <property type="term" value="F:ABC-type transporter activity"/>
    <property type="evidence" value="ECO:0007669"/>
    <property type="project" value="InterPro"/>
</dbReference>
<dbReference type="RefSeq" id="WP_169227785.1">
    <property type="nucleotide sequence ID" value="NZ_JABBGC010000003.1"/>
</dbReference>
<evidence type="ECO:0000256" key="1">
    <source>
        <dbReference type="ARBA" id="ARBA00004651"/>
    </source>
</evidence>
<comment type="caution">
    <text evidence="8">The sequence shown here is derived from an EMBL/GenBank/DDBJ whole genome shotgun (WGS) entry which is preliminary data.</text>
</comment>
<organism evidence="8 9">
    <name type="scientific">Chitinophaga fulva</name>
    <dbReference type="NCBI Taxonomy" id="2728842"/>
    <lineage>
        <taxon>Bacteria</taxon>
        <taxon>Pseudomonadati</taxon>
        <taxon>Bacteroidota</taxon>
        <taxon>Chitinophagia</taxon>
        <taxon>Chitinophagales</taxon>
        <taxon>Chitinophagaceae</taxon>
        <taxon>Chitinophaga</taxon>
    </lineage>
</organism>
<dbReference type="PANTHER" id="PTHR30294:SF29">
    <property type="entry name" value="MULTIDRUG ABC TRANSPORTER PERMEASE YBHS-RELATED"/>
    <property type="match status" value="1"/>
</dbReference>
<evidence type="ECO:0000256" key="3">
    <source>
        <dbReference type="ARBA" id="ARBA00022692"/>
    </source>
</evidence>
<feature type="transmembrane region" description="Helical" evidence="6">
    <location>
        <begin position="20"/>
        <end position="39"/>
    </location>
</feature>
<dbReference type="AlphaFoldDB" id="A0A848GYI4"/>
<dbReference type="Pfam" id="PF09822">
    <property type="entry name" value="ABC_transp_aux"/>
    <property type="match status" value="1"/>
</dbReference>
<reference evidence="8 9" key="1">
    <citation type="submission" date="2020-04" db="EMBL/GenBank/DDBJ databases">
        <title>Chitinophaga sp. G-6-1-13 sp. nov., isolated from soil.</title>
        <authorList>
            <person name="Dahal R.H."/>
            <person name="Chaudhary D.K."/>
        </authorList>
    </citation>
    <scope>NUCLEOTIDE SEQUENCE [LARGE SCALE GENOMIC DNA]</scope>
    <source>
        <strain evidence="8 9">G-6-1-13</strain>
    </source>
</reference>
<keyword evidence="3 6" id="KW-0812">Transmembrane</keyword>
<comment type="subcellular location">
    <subcellularLocation>
        <location evidence="1">Cell membrane</location>
        <topology evidence="1">Multi-pass membrane protein</topology>
    </subcellularLocation>
</comment>
<evidence type="ECO:0000256" key="4">
    <source>
        <dbReference type="ARBA" id="ARBA00022989"/>
    </source>
</evidence>
<dbReference type="SUPFAM" id="SSF52317">
    <property type="entry name" value="Class I glutamine amidotransferase-like"/>
    <property type="match status" value="1"/>
</dbReference>
<evidence type="ECO:0000256" key="5">
    <source>
        <dbReference type="ARBA" id="ARBA00023136"/>
    </source>
</evidence>
<name>A0A848GYI4_9BACT</name>
<feature type="domain" description="ABC-type uncharacterised transport system" evidence="7">
    <location>
        <begin position="458"/>
        <end position="694"/>
    </location>
</feature>
<keyword evidence="9" id="KW-1185">Reference proteome</keyword>
<dbReference type="CDD" id="cd03143">
    <property type="entry name" value="A4_beta-galactosidase_middle_domain"/>
    <property type="match status" value="1"/>
</dbReference>
<dbReference type="GO" id="GO:0005886">
    <property type="term" value="C:plasma membrane"/>
    <property type="evidence" value="ECO:0007669"/>
    <property type="project" value="UniProtKB-SubCell"/>
</dbReference>
<feature type="transmembrane region" description="Helical" evidence="6">
    <location>
        <begin position="749"/>
        <end position="768"/>
    </location>
</feature>
<evidence type="ECO:0000313" key="8">
    <source>
        <dbReference type="EMBL" id="NML40698.1"/>
    </source>
</evidence>
<dbReference type="Proteomes" id="UP000583266">
    <property type="component" value="Unassembled WGS sequence"/>
</dbReference>
<feature type="transmembrane region" description="Helical" evidence="6">
    <location>
        <begin position="232"/>
        <end position="250"/>
    </location>
</feature>
<evidence type="ECO:0000256" key="2">
    <source>
        <dbReference type="ARBA" id="ARBA00022475"/>
    </source>
</evidence>
<feature type="transmembrane region" description="Helical" evidence="6">
    <location>
        <begin position="262"/>
        <end position="280"/>
    </location>
</feature>
<dbReference type="InterPro" id="IPR029062">
    <property type="entry name" value="Class_I_gatase-like"/>
</dbReference>
<keyword evidence="5 6" id="KW-0472">Membrane</keyword>
<protein>
    <submittedName>
        <fullName evidence="8">ABC transporter permease subunit</fullName>
    </submittedName>
</protein>
<feature type="transmembrane region" description="Helical" evidence="6">
    <location>
        <begin position="148"/>
        <end position="168"/>
    </location>
</feature>
<dbReference type="InterPro" id="IPR019196">
    <property type="entry name" value="ABC_transp_unknown"/>
</dbReference>
<dbReference type="Pfam" id="PF12679">
    <property type="entry name" value="ABC2_membrane_2"/>
    <property type="match status" value="1"/>
</dbReference>
<dbReference type="EMBL" id="JABBGC010000003">
    <property type="protein sequence ID" value="NML40698.1"/>
    <property type="molecule type" value="Genomic_DNA"/>
</dbReference>
<dbReference type="PANTHER" id="PTHR30294">
    <property type="entry name" value="MEMBRANE COMPONENT OF ABC TRANSPORTER YHHJ-RELATED"/>
    <property type="match status" value="1"/>
</dbReference>
<accession>A0A848GYI4</accession>
<keyword evidence="2" id="KW-1003">Cell membrane</keyword>
<proteinExistence type="predicted"/>
<sequence>MKTIIKIAKTELRTLFYSPIVWFLMIAFLVQCGLTYMGTLERYLNYQESGGMDAGFLTNLTHGVFLDRSALFDTVMEKLYLYIPLLTMGLVARETSSGTMRLLYSSPVKVWQIVLGKYAATMVYSLIMVAIAGIFMVAGIYNIQSIDIGILLSAALGFYLLLCTYAAIGLFMSCLTTYQVVAAVCTFVTIAALSYIGTLWQDISFVRDLTYFLSLAGRARNMQGGLISTSDVLYFLLVTGMFLAFSYLKLKGGMESRPLTVKGARYAIIVVLVLLIGYVSSRPRFTGYYDTTAYKARTLTPNVQRIVKELNEGPLEVTVYNNLLNRYSYLGLPQYQNNYIGGWQSYLRFKPDISFHFVNYYDSTFDASKEDLKYYKGKNLEEVARQKAKGQNLDINMFKTPEEIRKKIDLKPELNRFVLQLRYKGKATFLRIFDDVGLFPNETEVAAAFKRLQQTRPPRIVFLTGELERSIHKSGEREYRKLNNEPTFRYALINQGFDVDTVSAQTSDIPADIAALVVADPKASFSETALTRIREYIDKGGNLLVAGEPGKQAVLNPLLQSLGVQLMDGVIAQPSKDLAPDLALSYLTGTAATFTKPVANAFGDSMRVSMPGATGLTWNNNNGFTVKPLLISDAARSWIKKDRLVTDSGEVAFSAANGDERKSVPLALSLSRKVNGKEQRIIVTGDADFVSNNELMAKRGDLKTANFYFSTSLFSWLCYGEYPIDATRPETNDKRITLTPNGLQVLKIFLLWVLPGMLLATGAVILIMRKRR</sequence>
<evidence type="ECO:0000259" key="7">
    <source>
        <dbReference type="Pfam" id="PF09822"/>
    </source>
</evidence>
<keyword evidence="4 6" id="KW-1133">Transmembrane helix</keyword>
<feature type="transmembrane region" description="Helical" evidence="6">
    <location>
        <begin position="118"/>
        <end position="142"/>
    </location>
</feature>
<gene>
    <name evidence="8" type="ORF">HHL17_26105</name>
</gene>
<dbReference type="InterPro" id="IPR051449">
    <property type="entry name" value="ABC-2_transporter_component"/>
</dbReference>